<dbReference type="PANTHER" id="PTHR36832">
    <property type="entry name" value="SLR1174 PROTEIN-RELATED"/>
    <property type="match status" value="1"/>
</dbReference>
<proteinExistence type="predicted"/>
<accession>A0A540VMC8</accession>
<feature type="transmembrane region" description="Helical" evidence="1">
    <location>
        <begin position="152"/>
        <end position="174"/>
    </location>
</feature>
<sequence>MAGLMTNLFFGLLRAVVLMALYGAREEVAGMTVQDAITYTGLTQAAIAYLSIFGWYDLMDSVYTGQVGADLLKPLGYFRFWLALDLGRALVALVTRGLSILLLYALVVDLTVPQGMVQWMGLAAALFLSWLVSFGWRFLVNLASFWTPNARGIGRFAFGSAWVLSGFFMPLRFFPQWFIDLSHLTPFPSMVNTVIEVYLGLLQGPALLQALAVQLAWAAALALLCSLVLRAGLGRLVIQGG</sequence>
<organism evidence="2 3">
    <name type="scientific">Litorilinea aerophila</name>
    <dbReference type="NCBI Taxonomy" id="1204385"/>
    <lineage>
        <taxon>Bacteria</taxon>
        <taxon>Bacillati</taxon>
        <taxon>Chloroflexota</taxon>
        <taxon>Caldilineae</taxon>
        <taxon>Caldilineales</taxon>
        <taxon>Caldilineaceae</taxon>
        <taxon>Litorilinea</taxon>
    </lineage>
</organism>
<evidence type="ECO:0000313" key="3">
    <source>
        <dbReference type="Proteomes" id="UP000317371"/>
    </source>
</evidence>
<dbReference type="AlphaFoldDB" id="A0A540VMC8"/>
<feature type="transmembrane region" description="Helical" evidence="1">
    <location>
        <begin position="119"/>
        <end position="140"/>
    </location>
</feature>
<evidence type="ECO:0000313" key="2">
    <source>
        <dbReference type="EMBL" id="TQE97293.1"/>
    </source>
</evidence>
<dbReference type="InterPro" id="IPR010390">
    <property type="entry name" value="ABC-2_transporter-like"/>
</dbReference>
<feature type="transmembrane region" description="Helical" evidence="1">
    <location>
        <begin position="206"/>
        <end position="229"/>
    </location>
</feature>
<dbReference type="OrthoDB" id="8582979at2"/>
<gene>
    <name evidence="2" type="ORF">FKZ61_04460</name>
</gene>
<keyword evidence="1" id="KW-1133">Transmembrane helix</keyword>
<keyword evidence="1" id="KW-0812">Transmembrane</keyword>
<protein>
    <submittedName>
        <fullName evidence="2">ABC transporter permease</fullName>
    </submittedName>
</protein>
<dbReference type="Pfam" id="PF06182">
    <property type="entry name" value="ABC2_membrane_6"/>
    <property type="match status" value="1"/>
</dbReference>
<comment type="caution">
    <text evidence="2">The sequence shown here is derived from an EMBL/GenBank/DDBJ whole genome shotgun (WGS) entry which is preliminary data.</text>
</comment>
<dbReference type="EMBL" id="VIGC01000004">
    <property type="protein sequence ID" value="TQE97293.1"/>
    <property type="molecule type" value="Genomic_DNA"/>
</dbReference>
<name>A0A540VMC8_9CHLR</name>
<feature type="transmembrane region" description="Helical" evidence="1">
    <location>
        <begin position="36"/>
        <end position="56"/>
    </location>
</feature>
<keyword evidence="1" id="KW-0472">Membrane</keyword>
<feature type="transmembrane region" description="Helical" evidence="1">
    <location>
        <begin position="89"/>
        <end position="107"/>
    </location>
</feature>
<keyword evidence="3" id="KW-1185">Reference proteome</keyword>
<evidence type="ECO:0000256" key="1">
    <source>
        <dbReference type="SAM" id="Phobius"/>
    </source>
</evidence>
<feature type="transmembrane region" description="Helical" evidence="1">
    <location>
        <begin position="6"/>
        <end position="24"/>
    </location>
</feature>
<reference evidence="2 3" key="1">
    <citation type="submission" date="2019-06" db="EMBL/GenBank/DDBJ databases">
        <title>Genome sequence of Litorilinea aerophila BAA-2444.</title>
        <authorList>
            <person name="Maclea K.S."/>
            <person name="Maurais E.G."/>
            <person name="Iannazzi L.C."/>
        </authorList>
    </citation>
    <scope>NUCLEOTIDE SEQUENCE [LARGE SCALE GENOMIC DNA]</scope>
    <source>
        <strain evidence="2 3">ATCC BAA-2444</strain>
    </source>
</reference>
<dbReference type="PANTHER" id="PTHR36832:SF2">
    <property type="entry name" value="INTEGRAL MEMBRANE PROTEIN"/>
    <property type="match status" value="1"/>
</dbReference>
<dbReference type="InParanoid" id="A0A540VMC8"/>
<dbReference type="Proteomes" id="UP000317371">
    <property type="component" value="Unassembled WGS sequence"/>
</dbReference>